<proteinExistence type="predicted"/>
<dbReference type="Proteomes" id="UP000256429">
    <property type="component" value="Unassembled WGS sequence"/>
</dbReference>
<name>A0A3D9S3X3_9FLAO</name>
<dbReference type="AlphaFoldDB" id="A0A3D9S3X3"/>
<evidence type="ECO:0000313" key="1">
    <source>
        <dbReference type="EMBL" id="REE83292.1"/>
    </source>
</evidence>
<protein>
    <recommendedName>
        <fullName evidence="3">Phosphate-selective porin O/P</fullName>
    </recommendedName>
</protein>
<evidence type="ECO:0000313" key="2">
    <source>
        <dbReference type="Proteomes" id="UP000256429"/>
    </source>
</evidence>
<comment type="caution">
    <text evidence="1">The sequence shown here is derived from an EMBL/GenBank/DDBJ whole genome shotgun (WGS) entry which is preliminary data.</text>
</comment>
<dbReference type="RefSeq" id="WP_147296390.1">
    <property type="nucleotide sequence ID" value="NZ_QTTQ01000009.1"/>
</dbReference>
<organism evidence="1 2">
    <name type="scientific">Lutibacter oceani</name>
    <dbReference type="NCBI Taxonomy" id="1853311"/>
    <lineage>
        <taxon>Bacteria</taxon>
        <taxon>Pseudomonadati</taxon>
        <taxon>Bacteroidota</taxon>
        <taxon>Flavobacteriia</taxon>
        <taxon>Flavobacteriales</taxon>
        <taxon>Flavobacteriaceae</taxon>
        <taxon>Lutibacter</taxon>
    </lineage>
</organism>
<gene>
    <name evidence="1" type="ORF">BX611_0580</name>
</gene>
<evidence type="ECO:0008006" key="3">
    <source>
        <dbReference type="Google" id="ProtNLM"/>
    </source>
</evidence>
<reference evidence="1 2" key="1">
    <citation type="submission" date="2018-08" db="EMBL/GenBank/DDBJ databases">
        <title>Genomic Encyclopedia of Type Strains, Phase III (KMG-III): the genomes of soil and plant-associated and newly described type strains.</title>
        <authorList>
            <person name="Whitman W."/>
        </authorList>
    </citation>
    <scope>NUCLEOTIDE SEQUENCE [LARGE SCALE GENOMIC DNA]</scope>
    <source>
        <strain evidence="1 2">325-5</strain>
    </source>
</reference>
<accession>A0A3D9S3X3</accession>
<sequence length="382" mass="44231">MKRLFLIYLLLVTLITIHAQEKKEKLVLSGYIKNLNEFSFIDNLDQLQWTTLLHNRLNFKYRPSEKLTMRLEFRNRLFYGDNVKNIVGFSELIAQDPGITDLSWHIMNNKNLLLNTAIDRALINYINGDWDITLGRQRVNWGMNLIWNPNDIFNTYNFLDFDYEERPGSDAIRVQYYLGDFSKIEVAVKKGHGKDVVVAAAMYKFNKASYDIQLLSGIYKKDWFFGIGWAGNLKNAGFKGEASYFVPYETYFKSKNVLSAAITVDYGFKKGLYLNGSILYNSSADNTLGNIGYLLYTNLNAKNLMPYKYSGFLQLVKEFTPIFKGAVSTIYSPTNHSVIVMPTINYSLATNWELNFTGQSFFEFENYQTLGNSLFVRLRWSF</sequence>
<dbReference type="EMBL" id="QTTQ01000009">
    <property type="protein sequence ID" value="REE83292.1"/>
    <property type="molecule type" value="Genomic_DNA"/>
</dbReference>
<keyword evidence="2" id="KW-1185">Reference proteome</keyword>